<dbReference type="PROSITE" id="PS00455">
    <property type="entry name" value="AMP_BINDING"/>
    <property type="match status" value="1"/>
</dbReference>
<dbReference type="AlphaFoldDB" id="A0A919V9C6"/>
<dbReference type="InterPro" id="IPR020845">
    <property type="entry name" value="AMP-binding_CS"/>
</dbReference>
<dbReference type="InterPro" id="IPR045851">
    <property type="entry name" value="AMP-bd_C_sf"/>
</dbReference>
<reference evidence="5" key="1">
    <citation type="submission" date="2021-01" db="EMBL/GenBank/DDBJ databases">
        <title>Whole genome shotgun sequence of Sinosporangium siamense NBRC 109515.</title>
        <authorList>
            <person name="Komaki H."/>
            <person name="Tamura T."/>
        </authorList>
    </citation>
    <scope>NUCLEOTIDE SEQUENCE</scope>
    <source>
        <strain evidence="5">NBRC 109515</strain>
    </source>
</reference>
<dbReference type="GO" id="GO:0006631">
    <property type="term" value="P:fatty acid metabolic process"/>
    <property type="evidence" value="ECO:0007669"/>
    <property type="project" value="TreeGrafter"/>
</dbReference>
<comment type="caution">
    <text evidence="5">The sequence shown here is derived from an EMBL/GenBank/DDBJ whole genome shotgun (WGS) entry which is preliminary data.</text>
</comment>
<accession>A0A919V9C6</accession>
<dbReference type="Gene3D" id="3.30.300.30">
    <property type="match status" value="1"/>
</dbReference>
<evidence type="ECO:0000313" key="5">
    <source>
        <dbReference type="EMBL" id="GII97065.1"/>
    </source>
</evidence>
<dbReference type="GO" id="GO:0031956">
    <property type="term" value="F:medium-chain fatty acid-CoA ligase activity"/>
    <property type="evidence" value="ECO:0007669"/>
    <property type="project" value="TreeGrafter"/>
</dbReference>
<organism evidence="5 6">
    <name type="scientific">Sinosporangium siamense</name>
    <dbReference type="NCBI Taxonomy" id="1367973"/>
    <lineage>
        <taxon>Bacteria</taxon>
        <taxon>Bacillati</taxon>
        <taxon>Actinomycetota</taxon>
        <taxon>Actinomycetes</taxon>
        <taxon>Streptosporangiales</taxon>
        <taxon>Streptosporangiaceae</taxon>
        <taxon>Sinosporangium</taxon>
    </lineage>
</organism>
<dbReference type="InterPro" id="IPR000873">
    <property type="entry name" value="AMP-dep_synth/lig_dom"/>
</dbReference>
<dbReference type="Proteomes" id="UP000606172">
    <property type="component" value="Unassembled WGS sequence"/>
</dbReference>
<keyword evidence="6" id="KW-1185">Reference proteome</keyword>
<gene>
    <name evidence="5" type="ORF">Ssi02_72960</name>
</gene>
<dbReference type="InterPro" id="IPR025110">
    <property type="entry name" value="AMP-bd_C"/>
</dbReference>
<sequence>MNIAEWLAATARRQPHAPALLTGDRTVSDYAGFAASAASIAGHLAERHGVRPGDRVAIHLVNSARYLECLFGIWWCGAIAVPVNRKLAPGEVVTIVTDAGASVVFTDDDSPPDVPGVAFLPVAGDRPGHSGPGPAAPVEREPGDVAWLFYTSGTTGRPKGVMLTHANLIAMSLCHLADVDAVGPDEAVLYAAPISHGAGLYGLAHVRAGSRHVFPESGRFDPGEVLVLARTVGRVSMFAAPTMVRRLVSAARSKGEDGAGLKTVIYGGGPMYLADIQEAISVLGQRFVQIYGQGESPMTITSLSRQDHADTGLPQYEHRLAGVGTAQSVVQVRVCAPGGSPLPPGQTGEIEVKGLTVMAGYWRNPEATADALRDGWLRTGDLGHLDEDGYLTLAGRSKEVIISGGSNIYPREVEDVLIAHPAVAEAAVIGVPDREWGELVVAFVVPAEGTGLDQVAVDRHCRELIARFKRPRRYHVVSELPKNAYGKVLKTELRAATTEPLEGI</sequence>
<feature type="domain" description="AMP-binding enzyme C-terminal" evidence="4">
    <location>
        <begin position="412"/>
        <end position="487"/>
    </location>
</feature>
<protein>
    <submittedName>
        <fullName evidence="5">AMP-dependent synthetase</fullName>
    </submittedName>
</protein>
<keyword evidence="2" id="KW-0436">Ligase</keyword>
<dbReference type="FunFam" id="3.30.300.30:FF:000008">
    <property type="entry name" value="2,3-dihydroxybenzoate-AMP ligase"/>
    <property type="match status" value="1"/>
</dbReference>
<name>A0A919V9C6_9ACTN</name>
<dbReference type="PANTHER" id="PTHR43201:SF5">
    <property type="entry name" value="MEDIUM-CHAIN ACYL-COA LIGASE ACSF2, MITOCHONDRIAL"/>
    <property type="match status" value="1"/>
</dbReference>
<dbReference type="InterPro" id="IPR042099">
    <property type="entry name" value="ANL_N_sf"/>
</dbReference>
<dbReference type="Gene3D" id="3.40.50.12780">
    <property type="entry name" value="N-terminal domain of ligase-like"/>
    <property type="match status" value="1"/>
</dbReference>
<dbReference type="Pfam" id="PF00501">
    <property type="entry name" value="AMP-binding"/>
    <property type="match status" value="1"/>
</dbReference>
<dbReference type="PANTHER" id="PTHR43201">
    <property type="entry name" value="ACYL-COA SYNTHETASE"/>
    <property type="match status" value="1"/>
</dbReference>
<feature type="domain" description="AMP-dependent synthetase/ligase" evidence="3">
    <location>
        <begin position="8"/>
        <end position="362"/>
    </location>
</feature>
<dbReference type="RefSeq" id="WP_204032403.1">
    <property type="nucleotide sequence ID" value="NZ_BOOW01000054.1"/>
</dbReference>
<evidence type="ECO:0000259" key="3">
    <source>
        <dbReference type="Pfam" id="PF00501"/>
    </source>
</evidence>
<comment type="similarity">
    <text evidence="1">Belongs to the ATP-dependent AMP-binding enzyme family.</text>
</comment>
<dbReference type="SUPFAM" id="SSF56801">
    <property type="entry name" value="Acetyl-CoA synthetase-like"/>
    <property type="match status" value="1"/>
</dbReference>
<proteinExistence type="inferred from homology"/>
<dbReference type="EMBL" id="BOOW01000054">
    <property type="protein sequence ID" value="GII97065.1"/>
    <property type="molecule type" value="Genomic_DNA"/>
</dbReference>
<evidence type="ECO:0000256" key="1">
    <source>
        <dbReference type="ARBA" id="ARBA00006432"/>
    </source>
</evidence>
<evidence type="ECO:0000259" key="4">
    <source>
        <dbReference type="Pfam" id="PF13193"/>
    </source>
</evidence>
<dbReference type="Pfam" id="PF13193">
    <property type="entry name" value="AMP-binding_C"/>
    <property type="match status" value="1"/>
</dbReference>
<evidence type="ECO:0000313" key="6">
    <source>
        <dbReference type="Proteomes" id="UP000606172"/>
    </source>
</evidence>
<evidence type="ECO:0000256" key="2">
    <source>
        <dbReference type="ARBA" id="ARBA00022598"/>
    </source>
</evidence>